<evidence type="ECO:0000256" key="1">
    <source>
        <dbReference type="SAM" id="MobiDB-lite"/>
    </source>
</evidence>
<dbReference type="PANTHER" id="PTHR34348:SF1">
    <property type="entry name" value="SURFEIT LOCUS PROTEIN 2"/>
    <property type="match status" value="1"/>
</dbReference>
<evidence type="ECO:0000313" key="2">
    <source>
        <dbReference type="EMBL" id="CAG5091555.1"/>
    </source>
</evidence>
<feature type="compositionally biased region" description="Basic residues" evidence="1">
    <location>
        <begin position="208"/>
        <end position="225"/>
    </location>
</feature>
<reference evidence="2 3" key="1">
    <citation type="submission" date="2021-04" db="EMBL/GenBank/DDBJ databases">
        <authorList>
            <person name="Bliznina A."/>
        </authorList>
    </citation>
    <scope>NUCLEOTIDE SEQUENCE [LARGE SCALE GENOMIC DNA]</scope>
</reference>
<evidence type="ECO:0000313" key="3">
    <source>
        <dbReference type="Proteomes" id="UP001158576"/>
    </source>
</evidence>
<organism evidence="2 3">
    <name type="scientific">Oikopleura dioica</name>
    <name type="common">Tunicate</name>
    <dbReference type="NCBI Taxonomy" id="34765"/>
    <lineage>
        <taxon>Eukaryota</taxon>
        <taxon>Metazoa</taxon>
        <taxon>Chordata</taxon>
        <taxon>Tunicata</taxon>
        <taxon>Appendicularia</taxon>
        <taxon>Copelata</taxon>
        <taxon>Oikopleuridae</taxon>
        <taxon>Oikopleura</taxon>
    </lineage>
</organism>
<dbReference type="PANTHER" id="PTHR34348">
    <property type="entry name" value="SURFEIT LOCUS PROTEIN 2"/>
    <property type="match status" value="1"/>
</dbReference>
<dbReference type="EMBL" id="OU015568">
    <property type="protein sequence ID" value="CAG5091555.1"/>
    <property type="molecule type" value="Genomic_DNA"/>
</dbReference>
<dbReference type="Pfam" id="PF05477">
    <property type="entry name" value="SURF2"/>
    <property type="match status" value="1"/>
</dbReference>
<feature type="region of interest" description="Disordered" evidence="1">
    <location>
        <begin position="137"/>
        <end position="193"/>
    </location>
</feature>
<feature type="compositionally biased region" description="Acidic residues" evidence="1">
    <location>
        <begin position="175"/>
        <end position="193"/>
    </location>
</feature>
<sequence>MESPEEIAALHDALSVTESKRIKCALTGHEMVPKRAVIEQHMKGKKFIRLAKEWKKPDAKFEELRAHLVENKKNSKMLYCNLTGRSIQNEVVHIQRHIFGQKFTKALAHFKECEKSGETFRPMRSWGSRGKDVENFYEERGMGEEEEDDGEEGPSKRKRDDDLSDLMPWLREDAASETEEMEAEISGEEEEMDVIEEVAVKEVSKLKLASRKRNKRGSVPVRKKKQQMDID</sequence>
<keyword evidence="3" id="KW-1185">Reference proteome</keyword>
<accession>A0ABN7S385</accession>
<protein>
    <submittedName>
        <fullName evidence="2">Oidioi.mRNA.OKI2018_I69.PAR.g13129.t1.cds</fullName>
    </submittedName>
</protein>
<dbReference type="Proteomes" id="UP001158576">
    <property type="component" value="Chromosome PAR"/>
</dbReference>
<gene>
    <name evidence="2" type="ORF">OKIOD_LOCUS4687</name>
</gene>
<feature type="region of interest" description="Disordered" evidence="1">
    <location>
        <begin position="208"/>
        <end position="231"/>
    </location>
</feature>
<dbReference type="InterPro" id="IPR008833">
    <property type="entry name" value="Surf2"/>
</dbReference>
<proteinExistence type="predicted"/>
<name>A0ABN7S385_OIKDI</name>